<dbReference type="InterPro" id="IPR011989">
    <property type="entry name" value="ARM-like"/>
</dbReference>
<dbReference type="GeneID" id="54487599"/>
<accession>A0A6A6WFI8</accession>
<evidence type="ECO:0000313" key="1">
    <source>
        <dbReference type="EMBL" id="KAF2760929.1"/>
    </source>
</evidence>
<dbReference type="AlphaFoldDB" id="A0A6A6WFI8"/>
<dbReference type="InterPro" id="IPR040144">
    <property type="entry name" value="RAP1GDS1"/>
</dbReference>
<protein>
    <recommendedName>
        <fullName evidence="3">ARM repeat-containing protein</fullName>
    </recommendedName>
</protein>
<proteinExistence type="predicted"/>
<reference evidence="1" key="1">
    <citation type="journal article" date="2020" name="Stud. Mycol.">
        <title>101 Dothideomycetes genomes: a test case for predicting lifestyles and emergence of pathogens.</title>
        <authorList>
            <person name="Haridas S."/>
            <person name="Albert R."/>
            <person name="Binder M."/>
            <person name="Bloem J."/>
            <person name="Labutti K."/>
            <person name="Salamov A."/>
            <person name="Andreopoulos B."/>
            <person name="Baker S."/>
            <person name="Barry K."/>
            <person name="Bills G."/>
            <person name="Bluhm B."/>
            <person name="Cannon C."/>
            <person name="Castanera R."/>
            <person name="Culley D."/>
            <person name="Daum C."/>
            <person name="Ezra D."/>
            <person name="Gonzalez J."/>
            <person name="Henrissat B."/>
            <person name="Kuo A."/>
            <person name="Liang C."/>
            <person name="Lipzen A."/>
            <person name="Lutzoni F."/>
            <person name="Magnuson J."/>
            <person name="Mondo S."/>
            <person name="Nolan M."/>
            <person name="Ohm R."/>
            <person name="Pangilinan J."/>
            <person name="Park H.-J."/>
            <person name="Ramirez L."/>
            <person name="Alfaro M."/>
            <person name="Sun H."/>
            <person name="Tritt A."/>
            <person name="Yoshinaga Y."/>
            <person name="Zwiers L.-H."/>
            <person name="Turgeon B."/>
            <person name="Goodwin S."/>
            <person name="Spatafora J."/>
            <person name="Crous P."/>
            <person name="Grigoriev I."/>
        </authorList>
    </citation>
    <scope>NUCLEOTIDE SEQUENCE</scope>
    <source>
        <strain evidence="1">CBS 121739</strain>
    </source>
</reference>
<gene>
    <name evidence="1" type="ORF">EJ05DRAFT_497499</name>
</gene>
<evidence type="ECO:0000313" key="2">
    <source>
        <dbReference type="Proteomes" id="UP000799437"/>
    </source>
</evidence>
<dbReference type="GO" id="GO:0005085">
    <property type="term" value="F:guanyl-nucleotide exchange factor activity"/>
    <property type="evidence" value="ECO:0007669"/>
    <property type="project" value="InterPro"/>
</dbReference>
<organism evidence="1 2">
    <name type="scientific">Pseudovirgaria hyperparasitica</name>
    <dbReference type="NCBI Taxonomy" id="470096"/>
    <lineage>
        <taxon>Eukaryota</taxon>
        <taxon>Fungi</taxon>
        <taxon>Dikarya</taxon>
        <taxon>Ascomycota</taxon>
        <taxon>Pezizomycotina</taxon>
        <taxon>Dothideomycetes</taxon>
        <taxon>Dothideomycetes incertae sedis</taxon>
        <taxon>Acrospermales</taxon>
        <taxon>Acrospermaceae</taxon>
        <taxon>Pseudovirgaria</taxon>
    </lineage>
</organism>
<dbReference type="SUPFAM" id="SSF48371">
    <property type="entry name" value="ARM repeat"/>
    <property type="match status" value="2"/>
</dbReference>
<dbReference type="InterPro" id="IPR016024">
    <property type="entry name" value="ARM-type_fold"/>
</dbReference>
<dbReference type="EMBL" id="ML996567">
    <property type="protein sequence ID" value="KAF2760929.1"/>
    <property type="molecule type" value="Genomic_DNA"/>
</dbReference>
<dbReference type="Gene3D" id="1.25.10.10">
    <property type="entry name" value="Leucine-rich Repeat Variant"/>
    <property type="match status" value="1"/>
</dbReference>
<dbReference type="PANTHER" id="PTHR10957">
    <property type="entry name" value="RAP1 GTPASE-GDP DISSOCIATION STIMULATOR 1"/>
    <property type="match status" value="1"/>
</dbReference>
<name>A0A6A6WFI8_9PEZI</name>
<dbReference type="Proteomes" id="UP000799437">
    <property type="component" value="Unassembled WGS sequence"/>
</dbReference>
<sequence length="669" mass="74016">MGPPSPGQTNHYWSEVIHEPEALWKQFLSYFEQRKWHDGQDLMHIGNDVRRSLEDSPFGVQAIQIMADAAGSHPELRPKYEEFGVLYQCAQAAFTEGKSKDLTKQYLRVVGNSLDEQTGKCRKVVLSYLPKLSNFFHNPDLAPIAIGLAMNLCAEPGPESEYAVELGFDAKVASGLWAGLFPENSPGCDRAISFLENISDDLPRNLSTVEPLITLNYLIQAMTILKDLTVYARCAAITVKYLENDTVRRAIANDAPIFNSCMDVLVDNDRRVQKLLDLPEATRREVVQDIQEELFDFDDAAEEQGKEVNLKLVQQLVSTESLGKALVLLSQEDTYKSTIAEVLPECELMKLVDVIRSETSSVAGVHIMCACLMLANMASNTSLSERAVQEMDVHRAVLNIITPATDRNILRAAAQCLFRLAESSLNRPTLGTAGVLEACACLLYLKDPRISPEAASVIKRLLTDTPANIPKVFSGISETSRRHIREWQWKSDLTQPLPPTLLGIITSIYASNTDVADLAVAVVEVVKIACKPHSEALTNSFFDVALHEPETVTSTLHPLFKLAQNDPNSYPCRRGLFALGLLTHHQPSAECVMRYLDSDADALDNLERLVGAASANISVDKASQSEKSTQALKSTLSVILFGLQTNVPEHKRPPGVRERVNEMFNKVTK</sequence>
<dbReference type="OrthoDB" id="26149at2759"/>
<dbReference type="RefSeq" id="XP_033603380.1">
    <property type="nucleotide sequence ID" value="XM_033746545.1"/>
</dbReference>
<keyword evidence="2" id="KW-1185">Reference proteome</keyword>
<evidence type="ECO:0008006" key="3">
    <source>
        <dbReference type="Google" id="ProtNLM"/>
    </source>
</evidence>